<evidence type="ECO:0000256" key="1">
    <source>
        <dbReference type="SAM" id="SignalP"/>
    </source>
</evidence>
<keyword evidence="1" id="KW-0732">Signal</keyword>
<organism evidence="2 3">
    <name type="scientific">Flavobacterium indicum (strain DSM 17447 / CIP 109464 / GPTSA100-9)</name>
    <dbReference type="NCBI Taxonomy" id="1094466"/>
    <lineage>
        <taxon>Bacteria</taxon>
        <taxon>Pseudomonadati</taxon>
        <taxon>Bacteroidota</taxon>
        <taxon>Flavobacteriia</taxon>
        <taxon>Flavobacteriales</taxon>
        <taxon>Flavobacteriaceae</taxon>
        <taxon>Flavobacterium</taxon>
    </lineage>
</organism>
<reference evidence="2 3" key="1">
    <citation type="journal article" date="2012" name="J. Bacteriol.">
        <title>Complete Genome Sequence of Flavobacterium indicum GPSTA100-9T, Isolated from Warm Spring Water.</title>
        <authorList>
            <person name="Barbier P."/>
            <person name="Houel A."/>
            <person name="Loux V."/>
            <person name="Poulain J."/>
            <person name="Bernardet J.F."/>
            <person name="Touchon M."/>
            <person name="Duchaud E."/>
        </authorList>
    </citation>
    <scope>NUCLEOTIDE SEQUENCE [LARGE SCALE GENOMIC DNA]</scope>
    <source>
        <strain evidence="3">DSM 17447 / CIP 109464 / GPTSA100-9</strain>
    </source>
</reference>
<keyword evidence="2" id="KW-0449">Lipoprotein</keyword>
<name>H8XP98_FLAIG</name>
<sequence>MTILFKFIFIFTSLFFLNSCGFSNTTNNTTVINKEFNSRYKESRKKITGKLSASEYTEMKTLLENELGKVISDKQNILINYDQKAPNCILLASSENNVVHVLRNRVRISDEISRKYNTIDFFVYNPNSYFADLYASDSFFKKDSGFFFTNIFTFHENCQAFYILKSNGEFLKFYGEDYFSEVKAFLEKNN</sequence>
<dbReference type="AlphaFoldDB" id="H8XP98"/>
<evidence type="ECO:0000313" key="3">
    <source>
        <dbReference type="Proteomes" id="UP000007599"/>
    </source>
</evidence>
<keyword evidence="3" id="KW-1185">Reference proteome</keyword>
<feature type="signal peptide" evidence="1">
    <location>
        <begin position="1"/>
        <end position="21"/>
    </location>
</feature>
<reference evidence="3" key="2">
    <citation type="submission" date="2012-03" db="EMBL/GenBank/DDBJ databases">
        <title>Complete genome sequence of Flavobacterium indicum GPTSA100-9T, isolated from warm spring water.</title>
        <authorList>
            <person name="Barbier P."/>
            <person name="Houel A."/>
            <person name="Loux V."/>
            <person name="Poulain J."/>
            <person name="Bernardet J.-F."/>
            <person name="Touchon M."/>
            <person name="Duchaud E."/>
        </authorList>
    </citation>
    <scope>NUCLEOTIDE SEQUENCE [LARGE SCALE GENOMIC DNA]</scope>
    <source>
        <strain evidence="3">DSM 17447 / CIP 109464 / GPTSA100-9</strain>
    </source>
</reference>
<dbReference type="eggNOG" id="ENOG502ZYNH">
    <property type="taxonomic scope" value="Bacteria"/>
</dbReference>
<dbReference type="PATRIC" id="fig|1094466.5.peg.1186"/>
<gene>
    <name evidence="2" type="ordered locus">KQS_06040</name>
</gene>
<dbReference type="EMBL" id="HE774682">
    <property type="protein sequence ID" value="CCG53172.1"/>
    <property type="molecule type" value="Genomic_DNA"/>
</dbReference>
<dbReference type="KEGG" id="fin:KQS_06040"/>
<dbReference type="STRING" id="1094466.KQS_06040"/>
<feature type="chain" id="PRO_5003616535" evidence="1">
    <location>
        <begin position="22"/>
        <end position="190"/>
    </location>
</feature>
<accession>H8XP98</accession>
<dbReference type="OrthoDB" id="1258369at2"/>
<protein>
    <submittedName>
        <fullName evidence="2">Hypothetical lipoprotein</fullName>
    </submittedName>
</protein>
<proteinExistence type="predicted"/>
<dbReference type="Proteomes" id="UP000007599">
    <property type="component" value="Chromosome I"/>
</dbReference>
<dbReference type="RefSeq" id="WP_014388298.1">
    <property type="nucleotide sequence ID" value="NC_017025.1"/>
</dbReference>
<dbReference type="HOGENOM" id="CLU_1509116_0_0_10"/>
<evidence type="ECO:0000313" key="2">
    <source>
        <dbReference type="EMBL" id="CCG53172.1"/>
    </source>
</evidence>